<evidence type="ECO:0000313" key="2">
    <source>
        <dbReference type="Proteomes" id="UP001222027"/>
    </source>
</evidence>
<gene>
    <name evidence="1" type="ORF">OPV22_013430</name>
</gene>
<dbReference type="Proteomes" id="UP001222027">
    <property type="component" value="Unassembled WGS sequence"/>
</dbReference>
<evidence type="ECO:0000313" key="1">
    <source>
        <dbReference type="EMBL" id="KAJ8491709.1"/>
    </source>
</evidence>
<reference evidence="1 2" key="1">
    <citation type="submission" date="2022-12" db="EMBL/GenBank/DDBJ databases">
        <title>Chromosome-scale assembly of the Ensete ventricosum genome.</title>
        <authorList>
            <person name="Dussert Y."/>
            <person name="Stocks J."/>
            <person name="Wendawek A."/>
            <person name="Woldeyes F."/>
            <person name="Nichols R.A."/>
            <person name="Borrell J.S."/>
        </authorList>
    </citation>
    <scope>NUCLEOTIDE SEQUENCE [LARGE SCALE GENOMIC DNA]</scope>
    <source>
        <strain evidence="2">cv. Maze</strain>
        <tissue evidence="1">Seeds</tissue>
    </source>
</reference>
<accession>A0AAV8PI79</accession>
<comment type="caution">
    <text evidence="1">The sequence shown here is derived from an EMBL/GenBank/DDBJ whole genome shotgun (WGS) entry which is preliminary data.</text>
</comment>
<sequence>MVIRRRKARRFPRDRTFASSTFSPLRMTTTPLFSAVSGRLDISSHPISLFPWVFHRTSKLILRALGWFLVPLSASGDGSLKKRVEGVMPIATGLVRKELEGKKRFDMDAPVGPFRTNVSGPNLEISDFVLTITNMCGGGTVGWRNYGRIGRATRLEHLIE</sequence>
<name>A0AAV8PI79_ENSVE</name>
<proteinExistence type="predicted"/>
<keyword evidence="2" id="KW-1185">Reference proteome</keyword>
<organism evidence="1 2">
    <name type="scientific">Ensete ventricosum</name>
    <name type="common">Abyssinian banana</name>
    <name type="synonym">Musa ensete</name>
    <dbReference type="NCBI Taxonomy" id="4639"/>
    <lineage>
        <taxon>Eukaryota</taxon>
        <taxon>Viridiplantae</taxon>
        <taxon>Streptophyta</taxon>
        <taxon>Embryophyta</taxon>
        <taxon>Tracheophyta</taxon>
        <taxon>Spermatophyta</taxon>
        <taxon>Magnoliopsida</taxon>
        <taxon>Liliopsida</taxon>
        <taxon>Zingiberales</taxon>
        <taxon>Musaceae</taxon>
        <taxon>Ensete</taxon>
    </lineage>
</organism>
<dbReference type="EMBL" id="JAQQAF010000004">
    <property type="protein sequence ID" value="KAJ8491709.1"/>
    <property type="molecule type" value="Genomic_DNA"/>
</dbReference>
<protein>
    <submittedName>
        <fullName evidence="1">Uncharacterized protein</fullName>
    </submittedName>
</protein>
<dbReference type="AlphaFoldDB" id="A0AAV8PI79"/>